<feature type="transmembrane region" description="Helical" evidence="1">
    <location>
        <begin position="39"/>
        <end position="59"/>
    </location>
</feature>
<evidence type="ECO:0000256" key="1">
    <source>
        <dbReference type="SAM" id="Phobius"/>
    </source>
</evidence>
<feature type="transmembrane region" description="Helical" evidence="1">
    <location>
        <begin position="68"/>
        <end position="89"/>
    </location>
</feature>
<comment type="caution">
    <text evidence="2">The sequence shown here is derived from an EMBL/GenBank/DDBJ whole genome shotgun (WGS) entry which is preliminary data.</text>
</comment>
<proteinExistence type="predicted"/>
<dbReference type="Proteomes" id="UP000249610">
    <property type="component" value="Unassembled WGS sequence"/>
</dbReference>
<dbReference type="EMBL" id="QLLK01000005">
    <property type="protein sequence ID" value="RAI89988.1"/>
    <property type="molecule type" value="Genomic_DNA"/>
</dbReference>
<feature type="transmembrane region" description="Helical" evidence="1">
    <location>
        <begin position="12"/>
        <end position="33"/>
    </location>
</feature>
<reference evidence="2 3" key="1">
    <citation type="submission" date="2018-06" db="EMBL/GenBank/DDBJ databases">
        <title>Genomic Encyclopedia of Archaeal and Bacterial Type Strains, Phase II (KMG-II): from individual species to whole genera.</title>
        <authorList>
            <person name="Goeker M."/>
        </authorList>
    </citation>
    <scope>NUCLEOTIDE SEQUENCE [LARGE SCALE GENOMIC DNA]</scope>
    <source>
        <strain evidence="2 3">DSM 23446</strain>
    </source>
</reference>
<evidence type="ECO:0000313" key="2">
    <source>
        <dbReference type="EMBL" id="RAI89988.1"/>
    </source>
</evidence>
<feature type="transmembrane region" description="Helical" evidence="1">
    <location>
        <begin position="109"/>
        <end position="130"/>
    </location>
</feature>
<sequence length="133" mass="15709">MPSIMKTFSKKNITTILFISLLTISMYFTYQIVKLHTSLSLYHSIIFIIPIPLMHYFYLKDHDKMNHFIGRIIQDLMLALIIFILLYIFLKLNGLFHKIGSTSNLITAIMIWVFISEIAFSLPYTFYSFLKKK</sequence>
<name>A0A327PCM1_9BACT</name>
<keyword evidence="3" id="KW-1185">Reference proteome</keyword>
<gene>
    <name evidence="2" type="ORF">LV83_01990</name>
</gene>
<protein>
    <submittedName>
        <fullName evidence="2">Uncharacterized protein</fullName>
    </submittedName>
</protein>
<keyword evidence="1" id="KW-1133">Transmembrane helix</keyword>
<evidence type="ECO:0000313" key="3">
    <source>
        <dbReference type="Proteomes" id="UP000249610"/>
    </source>
</evidence>
<keyword evidence="1" id="KW-0472">Membrane</keyword>
<dbReference type="AlphaFoldDB" id="A0A327PCM1"/>
<accession>A0A327PCM1</accession>
<keyword evidence="1" id="KW-0812">Transmembrane</keyword>
<organism evidence="2 3">
    <name type="scientific">Algoriphagus yeomjeoni</name>
    <dbReference type="NCBI Taxonomy" id="291403"/>
    <lineage>
        <taxon>Bacteria</taxon>
        <taxon>Pseudomonadati</taxon>
        <taxon>Bacteroidota</taxon>
        <taxon>Cytophagia</taxon>
        <taxon>Cytophagales</taxon>
        <taxon>Cyclobacteriaceae</taxon>
        <taxon>Algoriphagus</taxon>
    </lineage>
</organism>